<dbReference type="AlphaFoldDB" id="A0A378YH49"/>
<evidence type="ECO:0000313" key="1">
    <source>
        <dbReference type="EMBL" id="SUA75747.1"/>
    </source>
</evidence>
<evidence type="ECO:0000313" key="2">
    <source>
        <dbReference type="EMBL" id="VVE67585.1"/>
    </source>
</evidence>
<dbReference type="EC" id="2.4.1.-" evidence="2"/>
<protein>
    <submittedName>
        <fullName evidence="2">Poly-beta-1,6-N-acetyl-D-glucosamine synthase</fullName>
        <ecNumber evidence="2">2.4.1.-</ecNumber>
    </submittedName>
</protein>
<evidence type="ECO:0000313" key="3">
    <source>
        <dbReference type="Proteomes" id="UP000254573"/>
    </source>
</evidence>
<reference evidence="1 3" key="1">
    <citation type="submission" date="2018-06" db="EMBL/GenBank/DDBJ databases">
        <authorList>
            <consortium name="Pathogen Informatics"/>
            <person name="Doyle S."/>
        </authorList>
    </citation>
    <scope>NUCLEOTIDE SEQUENCE [LARGE SCALE GENOMIC DNA]</scope>
    <source>
        <strain evidence="1 3">NCTC13160</strain>
    </source>
</reference>
<dbReference type="EMBL" id="CABPSO010000007">
    <property type="protein sequence ID" value="VVE67585.1"/>
    <property type="molecule type" value="Genomic_DNA"/>
</dbReference>
<accession>A0A378YH49</accession>
<keyword evidence="2" id="KW-0808">Transferase</keyword>
<organism evidence="1 3">
    <name type="scientific">Pandoraea pnomenusa</name>
    <dbReference type="NCBI Taxonomy" id="93220"/>
    <lineage>
        <taxon>Bacteria</taxon>
        <taxon>Pseudomonadati</taxon>
        <taxon>Pseudomonadota</taxon>
        <taxon>Betaproteobacteria</taxon>
        <taxon>Burkholderiales</taxon>
        <taxon>Burkholderiaceae</taxon>
        <taxon>Pandoraea</taxon>
    </lineage>
</organism>
<dbReference type="EMBL" id="UGSG01000001">
    <property type="protein sequence ID" value="SUA75747.1"/>
    <property type="molecule type" value="Genomic_DNA"/>
</dbReference>
<proteinExistence type="predicted"/>
<keyword evidence="4" id="KW-1185">Reference proteome</keyword>
<gene>
    <name evidence="2" type="primary">icaA</name>
    <name evidence="1" type="ORF">NCTC13160_01016</name>
    <name evidence="2" type="ORF">PPN31119_02646</name>
</gene>
<keyword evidence="2" id="KW-0328">Glycosyltransferase</keyword>
<sequence length="67" mass="7623">MPFGLRSRCPIIAVFRRTRKASPDAIPAMVTVGWYCEWRRRWGVQVRRGILSGECGTSVSRDNSIPD</sequence>
<dbReference type="GO" id="GO:0016757">
    <property type="term" value="F:glycosyltransferase activity"/>
    <property type="evidence" value="ECO:0007669"/>
    <property type="project" value="UniProtKB-KW"/>
</dbReference>
<dbReference type="STRING" id="93220.A6P55_02080"/>
<reference evidence="2 4" key="2">
    <citation type="submission" date="2019-08" db="EMBL/GenBank/DDBJ databases">
        <authorList>
            <person name="Peeters C."/>
        </authorList>
    </citation>
    <scope>NUCLEOTIDE SEQUENCE [LARGE SCALE GENOMIC DNA]</scope>
    <source>
        <strain evidence="2 4">LMG 31119</strain>
    </source>
</reference>
<dbReference type="Proteomes" id="UP000254573">
    <property type="component" value="Unassembled WGS sequence"/>
</dbReference>
<dbReference type="Proteomes" id="UP000361468">
    <property type="component" value="Unassembled WGS sequence"/>
</dbReference>
<name>A0A378YH49_9BURK</name>
<evidence type="ECO:0000313" key="4">
    <source>
        <dbReference type="Proteomes" id="UP000361468"/>
    </source>
</evidence>